<protein>
    <submittedName>
        <fullName evidence="1">1808_t:CDS:1</fullName>
    </submittedName>
</protein>
<name>A0ACA9R523_9GLOM</name>
<evidence type="ECO:0000313" key="2">
    <source>
        <dbReference type="Proteomes" id="UP000789920"/>
    </source>
</evidence>
<accession>A0ACA9R523</accession>
<organism evidence="1 2">
    <name type="scientific">Racocetra persica</name>
    <dbReference type="NCBI Taxonomy" id="160502"/>
    <lineage>
        <taxon>Eukaryota</taxon>
        <taxon>Fungi</taxon>
        <taxon>Fungi incertae sedis</taxon>
        <taxon>Mucoromycota</taxon>
        <taxon>Glomeromycotina</taxon>
        <taxon>Glomeromycetes</taxon>
        <taxon>Diversisporales</taxon>
        <taxon>Gigasporaceae</taxon>
        <taxon>Racocetra</taxon>
    </lineage>
</organism>
<dbReference type="EMBL" id="CAJVQC010043155">
    <property type="protein sequence ID" value="CAG8776861.1"/>
    <property type="molecule type" value="Genomic_DNA"/>
</dbReference>
<comment type="caution">
    <text evidence="1">The sequence shown here is derived from an EMBL/GenBank/DDBJ whole genome shotgun (WGS) entry which is preliminary data.</text>
</comment>
<sequence length="162" mass="18560">MELEKIARDQISSYKNMEEYLKWITNTICEIHGPSCGGSLLHEVSSGIYIIDEKKVNNFCESHFSYFDKEPKEKITAELKSLFDTERSQSTYKYIDIKCGTGNVDNPITGGYFYFCSSADNADNGGKRTIFIGLAQLTKLPAPNHYFLKDYYEGNHDRVEKH</sequence>
<evidence type="ECO:0000313" key="1">
    <source>
        <dbReference type="EMBL" id="CAG8776861.1"/>
    </source>
</evidence>
<proteinExistence type="predicted"/>
<gene>
    <name evidence="1" type="ORF">RPERSI_LOCUS17053</name>
</gene>
<keyword evidence="2" id="KW-1185">Reference proteome</keyword>
<dbReference type="Proteomes" id="UP000789920">
    <property type="component" value="Unassembled WGS sequence"/>
</dbReference>
<reference evidence="1" key="1">
    <citation type="submission" date="2021-06" db="EMBL/GenBank/DDBJ databases">
        <authorList>
            <person name="Kallberg Y."/>
            <person name="Tangrot J."/>
            <person name="Rosling A."/>
        </authorList>
    </citation>
    <scope>NUCLEOTIDE SEQUENCE</scope>
    <source>
        <strain evidence="1">MA461A</strain>
    </source>
</reference>